<reference evidence="1 2" key="1">
    <citation type="submission" date="2018-02" db="EMBL/GenBank/DDBJ databases">
        <authorList>
            <person name="Cohen D.B."/>
            <person name="Kent A.D."/>
        </authorList>
    </citation>
    <scope>NUCLEOTIDE SEQUENCE [LARGE SCALE GENOMIC DNA]</scope>
    <source>
        <strain evidence="1 2">CCAP 1448/3</strain>
    </source>
</reference>
<dbReference type="Pfam" id="PF07275">
    <property type="entry name" value="ArdA"/>
    <property type="match status" value="1"/>
</dbReference>
<protein>
    <submittedName>
        <fullName evidence="1">Antirestriction protein ArdA</fullName>
    </submittedName>
</protein>
<sequence>MDNTPKIYVACLAAYNNGKLHGAWINCDQEADEIRSEIETMLHNSPEENAEEWAIHDYENWHEIKIEEYEDINKIVELASLIDEHGAAFTYYYDSFGQTNGFEDGYCGCYESEADFVKESFAEQGIIERCEQAGLSEYYIDWERMARDWFIDSYVSQAESHDKVHVFHR</sequence>
<dbReference type="AlphaFoldDB" id="A0A2T1BWL7"/>
<organism evidence="1 2">
    <name type="scientific">Merismopedia glauca CCAP 1448/3</name>
    <dbReference type="NCBI Taxonomy" id="1296344"/>
    <lineage>
        <taxon>Bacteria</taxon>
        <taxon>Bacillati</taxon>
        <taxon>Cyanobacteriota</taxon>
        <taxon>Cyanophyceae</taxon>
        <taxon>Synechococcales</taxon>
        <taxon>Merismopediaceae</taxon>
        <taxon>Merismopedia</taxon>
    </lineage>
</organism>
<dbReference type="EMBL" id="PVWJ01000225">
    <property type="protein sequence ID" value="PSB00406.1"/>
    <property type="molecule type" value="Genomic_DNA"/>
</dbReference>
<dbReference type="RefSeq" id="WP_106292048.1">
    <property type="nucleotide sequence ID" value="NZ_CAWNTC010000051.1"/>
</dbReference>
<comment type="caution">
    <text evidence="1">The sequence shown here is derived from an EMBL/GenBank/DDBJ whole genome shotgun (WGS) entry which is preliminary data.</text>
</comment>
<dbReference type="OrthoDB" id="944647at2"/>
<dbReference type="Proteomes" id="UP000238762">
    <property type="component" value="Unassembled WGS sequence"/>
</dbReference>
<keyword evidence="2" id="KW-1185">Reference proteome</keyword>
<proteinExistence type="predicted"/>
<reference evidence="1 2" key="2">
    <citation type="submission" date="2018-03" db="EMBL/GenBank/DDBJ databases">
        <title>The ancient ancestry and fast evolution of plastids.</title>
        <authorList>
            <person name="Moore K.R."/>
            <person name="Magnabosco C."/>
            <person name="Momper L."/>
            <person name="Gold D.A."/>
            <person name="Bosak T."/>
            <person name="Fournier G.P."/>
        </authorList>
    </citation>
    <scope>NUCLEOTIDE SEQUENCE [LARGE SCALE GENOMIC DNA]</scope>
    <source>
        <strain evidence="1 2">CCAP 1448/3</strain>
    </source>
</reference>
<evidence type="ECO:0000313" key="1">
    <source>
        <dbReference type="EMBL" id="PSB00406.1"/>
    </source>
</evidence>
<dbReference type="InterPro" id="IPR009899">
    <property type="entry name" value="ArdA"/>
</dbReference>
<name>A0A2T1BWL7_9CYAN</name>
<accession>A0A2T1BWL7</accession>
<dbReference type="InterPro" id="IPR041895">
    <property type="entry name" value="ArdA_dom1"/>
</dbReference>
<gene>
    <name evidence="1" type="ORF">C7B64_23720</name>
</gene>
<evidence type="ECO:0000313" key="2">
    <source>
        <dbReference type="Proteomes" id="UP000238762"/>
    </source>
</evidence>
<dbReference type="Gene3D" id="3.10.20.480">
    <property type="entry name" value="Antirestriction protein ArdA, domain 1"/>
    <property type="match status" value="1"/>
</dbReference>